<dbReference type="EMBL" id="LT629700">
    <property type="protein sequence ID" value="SDL70168.1"/>
    <property type="molecule type" value="Genomic_DNA"/>
</dbReference>
<reference evidence="2" key="1">
    <citation type="submission" date="2016-10" db="EMBL/GenBank/DDBJ databases">
        <authorList>
            <person name="Varghese N."/>
            <person name="Submissions S."/>
        </authorList>
    </citation>
    <scope>NUCLEOTIDE SEQUENCE [LARGE SCALE GENOMIC DNA]</scope>
    <source>
        <strain evidence="2">DSM 20632</strain>
    </source>
</reference>
<protein>
    <submittedName>
        <fullName evidence="1">Uncharacterized protein</fullName>
    </submittedName>
</protein>
<organism evidence="1 2">
    <name type="scientific">Corynebacterium mycetoides</name>
    <dbReference type="NCBI Taxonomy" id="38302"/>
    <lineage>
        <taxon>Bacteria</taxon>
        <taxon>Bacillati</taxon>
        <taxon>Actinomycetota</taxon>
        <taxon>Actinomycetes</taxon>
        <taxon>Mycobacteriales</taxon>
        <taxon>Corynebacteriaceae</taxon>
        <taxon>Corynebacterium</taxon>
    </lineage>
</organism>
<dbReference type="AlphaFoldDB" id="A0A1G9M7H0"/>
<name>A0A1G9M7H0_9CORY</name>
<gene>
    <name evidence="1" type="ORF">SAMN04488535_0483</name>
</gene>
<dbReference type="STRING" id="38302.SAMN04488535_0483"/>
<dbReference type="Proteomes" id="UP000199350">
    <property type="component" value="Chromosome I"/>
</dbReference>
<evidence type="ECO:0000313" key="1">
    <source>
        <dbReference type="EMBL" id="SDL70168.1"/>
    </source>
</evidence>
<proteinExistence type="predicted"/>
<sequence>MPVTPSELQQQVDDILSTPAGTLTEEAEQLARAHEVLAEALNTD</sequence>
<evidence type="ECO:0000313" key="2">
    <source>
        <dbReference type="Proteomes" id="UP000199350"/>
    </source>
</evidence>
<keyword evidence="2" id="KW-1185">Reference proteome</keyword>
<accession>A0A1G9M7H0</accession>